<comment type="caution">
    <text evidence="2">The sequence shown here is derived from an EMBL/GenBank/DDBJ whole genome shotgun (WGS) entry which is preliminary data.</text>
</comment>
<keyword evidence="3" id="KW-1185">Reference proteome</keyword>
<dbReference type="OrthoDB" id="291351at2"/>
<proteinExistence type="predicted"/>
<feature type="transmembrane region" description="Helical" evidence="1">
    <location>
        <begin position="12"/>
        <end position="34"/>
    </location>
</feature>
<sequence>MRFPLPQKRLHWITLGIIVPMLTVLLLISGLFPWSPLNCWHEDVDINTGRVRHTRYLLFCQIGDRIEETWLFRANSNSNVSPDWRCVNTFSPGLGHSSHYHFHGAIHQINTLGLADNVVPFDPNARHKVAHRLLTLWQNSGSHFDADEFVEKVVRTAFTLHNNGASVFTASDVPTD</sequence>
<reference evidence="2 3" key="1">
    <citation type="submission" date="2019-02" db="EMBL/GenBank/DDBJ databases">
        <title>Deep-cultivation of Planctomycetes and their phenomic and genomic characterization uncovers novel biology.</title>
        <authorList>
            <person name="Wiegand S."/>
            <person name="Jogler M."/>
            <person name="Boedeker C."/>
            <person name="Pinto D."/>
            <person name="Vollmers J."/>
            <person name="Rivas-Marin E."/>
            <person name="Kohn T."/>
            <person name="Peeters S.H."/>
            <person name="Heuer A."/>
            <person name="Rast P."/>
            <person name="Oberbeckmann S."/>
            <person name="Bunk B."/>
            <person name="Jeske O."/>
            <person name="Meyerdierks A."/>
            <person name="Storesund J.E."/>
            <person name="Kallscheuer N."/>
            <person name="Luecker S."/>
            <person name="Lage O.M."/>
            <person name="Pohl T."/>
            <person name="Merkel B.J."/>
            <person name="Hornburger P."/>
            <person name="Mueller R.-W."/>
            <person name="Bruemmer F."/>
            <person name="Labrenz M."/>
            <person name="Spormann A.M."/>
            <person name="Op Den Camp H."/>
            <person name="Overmann J."/>
            <person name="Amann R."/>
            <person name="Jetten M.S.M."/>
            <person name="Mascher T."/>
            <person name="Medema M.H."/>
            <person name="Devos D.P."/>
            <person name="Kaster A.-K."/>
            <person name="Ovreas L."/>
            <person name="Rohde M."/>
            <person name="Galperin M.Y."/>
            <person name="Jogler C."/>
        </authorList>
    </citation>
    <scope>NUCLEOTIDE SEQUENCE [LARGE SCALE GENOMIC DNA]</scope>
    <source>
        <strain evidence="2 3">Q31b</strain>
    </source>
</reference>
<organism evidence="2 3">
    <name type="scientific">Novipirellula aureliae</name>
    <dbReference type="NCBI Taxonomy" id="2527966"/>
    <lineage>
        <taxon>Bacteria</taxon>
        <taxon>Pseudomonadati</taxon>
        <taxon>Planctomycetota</taxon>
        <taxon>Planctomycetia</taxon>
        <taxon>Pirellulales</taxon>
        <taxon>Pirellulaceae</taxon>
        <taxon>Novipirellula</taxon>
    </lineage>
</organism>
<evidence type="ECO:0000313" key="2">
    <source>
        <dbReference type="EMBL" id="TWU32663.1"/>
    </source>
</evidence>
<dbReference type="Proteomes" id="UP000315471">
    <property type="component" value="Unassembled WGS sequence"/>
</dbReference>
<evidence type="ECO:0000313" key="3">
    <source>
        <dbReference type="Proteomes" id="UP000315471"/>
    </source>
</evidence>
<evidence type="ECO:0000256" key="1">
    <source>
        <dbReference type="SAM" id="Phobius"/>
    </source>
</evidence>
<keyword evidence="1" id="KW-1133">Transmembrane helix</keyword>
<keyword evidence="1" id="KW-0472">Membrane</keyword>
<gene>
    <name evidence="2" type="ORF">Q31b_58210</name>
</gene>
<accession>A0A5C6D665</accession>
<protein>
    <submittedName>
        <fullName evidence="2">Uncharacterized protein</fullName>
    </submittedName>
</protein>
<name>A0A5C6D665_9BACT</name>
<keyword evidence="1" id="KW-0812">Transmembrane</keyword>
<dbReference type="RefSeq" id="WP_146602862.1">
    <property type="nucleotide sequence ID" value="NZ_SJPY01000019.1"/>
</dbReference>
<dbReference type="AlphaFoldDB" id="A0A5C6D665"/>
<dbReference type="EMBL" id="SJPY01000019">
    <property type="protein sequence ID" value="TWU32663.1"/>
    <property type="molecule type" value="Genomic_DNA"/>
</dbReference>